<accession>A0A2P2NV09</accession>
<name>A0A2P2NV09_RHIMU</name>
<reference evidence="1" key="1">
    <citation type="submission" date="2018-02" db="EMBL/GenBank/DDBJ databases">
        <title>Rhizophora mucronata_Transcriptome.</title>
        <authorList>
            <person name="Meera S.P."/>
            <person name="Sreeshan A."/>
            <person name="Augustine A."/>
        </authorList>
    </citation>
    <scope>NUCLEOTIDE SEQUENCE</scope>
    <source>
        <tissue evidence="1">Leaf</tissue>
    </source>
</reference>
<dbReference type="EMBL" id="GGEC01065820">
    <property type="protein sequence ID" value="MBX46304.1"/>
    <property type="molecule type" value="Transcribed_RNA"/>
</dbReference>
<dbReference type="AlphaFoldDB" id="A0A2P2NV09"/>
<proteinExistence type="predicted"/>
<protein>
    <submittedName>
        <fullName evidence="1">Uncharacterized protein</fullName>
    </submittedName>
</protein>
<sequence length="54" mass="5963">MSHLKQNLGKSTISTSTKLCTHCVQMQVSSTKGADLAGLDLMKYIDGCYHKILY</sequence>
<evidence type="ECO:0000313" key="1">
    <source>
        <dbReference type="EMBL" id="MBX46304.1"/>
    </source>
</evidence>
<organism evidence="1">
    <name type="scientific">Rhizophora mucronata</name>
    <name type="common">Asiatic mangrove</name>
    <dbReference type="NCBI Taxonomy" id="61149"/>
    <lineage>
        <taxon>Eukaryota</taxon>
        <taxon>Viridiplantae</taxon>
        <taxon>Streptophyta</taxon>
        <taxon>Embryophyta</taxon>
        <taxon>Tracheophyta</taxon>
        <taxon>Spermatophyta</taxon>
        <taxon>Magnoliopsida</taxon>
        <taxon>eudicotyledons</taxon>
        <taxon>Gunneridae</taxon>
        <taxon>Pentapetalae</taxon>
        <taxon>rosids</taxon>
        <taxon>fabids</taxon>
        <taxon>Malpighiales</taxon>
        <taxon>Rhizophoraceae</taxon>
        <taxon>Rhizophora</taxon>
    </lineage>
</organism>